<proteinExistence type="predicted"/>
<keyword evidence="3" id="KW-1185">Reference proteome</keyword>
<dbReference type="OrthoDB" id="6154712at2759"/>
<gene>
    <name evidence="2" type="ORF">ANCCAN_09654</name>
</gene>
<accession>A0A368GN80</accession>
<feature type="compositionally biased region" description="Basic and acidic residues" evidence="1">
    <location>
        <begin position="110"/>
        <end position="122"/>
    </location>
</feature>
<organism evidence="2 3">
    <name type="scientific">Ancylostoma caninum</name>
    <name type="common">Dog hookworm</name>
    <dbReference type="NCBI Taxonomy" id="29170"/>
    <lineage>
        <taxon>Eukaryota</taxon>
        <taxon>Metazoa</taxon>
        <taxon>Ecdysozoa</taxon>
        <taxon>Nematoda</taxon>
        <taxon>Chromadorea</taxon>
        <taxon>Rhabditida</taxon>
        <taxon>Rhabditina</taxon>
        <taxon>Rhabditomorpha</taxon>
        <taxon>Strongyloidea</taxon>
        <taxon>Ancylostomatidae</taxon>
        <taxon>Ancylostomatinae</taxon>
        <taxon>Ancylostoma</taxon>
    </lineage>
</organism>
<feature type="compositionally biased region" description="Polar residues" evidence="1">
    <location>
        <begin position="18"/>
        <end position="40"/>
    </location>
</feature>
<protein>
    <submittedName>
        <fullName evidence="2">Uncharacterized protein</fullName>
    </submittedName>
</protein>
<dbReference type="STRING" id="29170.A0A368GN80"/>
<feature type="region of interest" description="Disordered" evidence="1">
    <location>
        <begin position="1"/>
        <end position="122"/>
    </location>
</feature>
<evidence type="ECO:0000256" key="1">
    <source>
        <dbReference type="SAM" id="MobiDB-lite"/>
    </source>
</evidence>
<evidence type="ECO:0000313" key="2">
    <source>
        <dbReference type="EMBL" id="RCN44377.1"/>
    </source>
</evidence>
<reference evidence="2 3" key="1">
    <citation type="submission" date="2014-10" db="EMBL/GenBank/DDBJ databases">
        <title>Draft genome of the hookworm Ancylostoma caninum.</title>
        <authorList>
            <person name="Mitreva M."/>
        </authorList>
    </citation>
    <scope>NUCLEOTIDE SEQUENCE [LARGE SCALE GENOMIC DNA]</scope>
    <source>
        <strain evidence="2 3">Baltimore</strain>
    </source>
</reference>
<dbReference type="Proteomes" id="UP000252519">
    <property type="component" value="Unassembled WGS sequence"/>
</dbReference>
<name>A0A368GN80_ANCCA</name>
<comment type="caution">
    <text evidence="2">The sequence shown here is derived from an EMBL/GenBank/DDBJ whole genome shotgun (WGS) entry which is preliminary data.</text>
</comment>
<sequence>MTLYRKKKWGPSIIFQPSAATMSPANQQRFEPGPQISQTGFVAGTPRSVNRTQQSPTVSLPRSSPQAAMTQRSSPATPAMTPSQSGLSQIARVQQAFRRDSPDRVSLSKKHMDHDGQQKEIL</sequence>
<dbReference type="AlphaFoldDB" id="A0A368GN80"/>
<evidence type="ECO:0000313" key="3">
    <source>
        <dbReference type="Proteomes" id="UP000252519"/>
    </source>
</evidence>
<feature type="compositionally biased region" description="Polar residues" evidence="1">
    <location>
        <begin position="47"/>
        <end position="92"/>
    </location>
</feature>
<dbReference type="EMBL" id="JOJR01000131">
    <property type="protein sequence ID" value="RCN44377.1"/>
    <property type="molecule type" value="Genomic_DNA"/>
</dbReference>